<dbReference type="RefSeq" id="WP_221048381.1">
    <property type="nucleotide sequence ID" value="NZ_AP019782.1"/>
</dbReference>
<dbReference type="EMBL" id="AP019782">
    <property type="protein sequence ID" value="BBL70363.1"/>
    <property type="molecule type" value="Genomic_DNA"/>
</dbReference>
<sequence>MNDAMDVLKKKRAELGTRAVAEALDYSEATIRSICTGHYPGDPGKVLTKAALLWIDVVPCPFTGESIGRSDCQQRANAPRPFGGAAKLRWWEACQSCQHKGGSHG</sequence>
<organism evidence="1 2">
    <name type="scientific">Methylogaea oryzae</name>
    <dbReference type="NCBI Taxonomy" id="1295382"/>
    <lineage>
        <taxon>Bacteria</taxon>
        <taxon>Pseudomonadati</taxon>
        <taxon>Pseudomonadota</taxon>
        <taxon>Gammaproteobacteria</taxon>
        <taxon>Methylococcales</taxon>
        <taxon>Methylococcaceae</taxon>
        <taxon>Methylogaea</taxon>
    </lineage>
</organism>
<dbReference type="Proteomes" id="UP000824988">
    <property type="component" value="Chromosome"/>
</dbReference>
<proteinExistence type="predicted"/>
<dbReference type="AlphaFoldDB" id="A0A8D5AGG7"/>
<protein>
    <submittedName>
        <fullName evidence="1">Uncharacterized protein</fullName>
    </submittedName>
</protein>
<name>A0A8D5AGG7_9GAMM</name>
<evidence type="ECO:0000313" key="2">
    <source>
        <dbReference type="Proteomes" id="UP000824988"/>
    </source>
</evidence>
<reference evidence="1" key="1">
    <citation type="submission" date="2019-06" db="EMBL/GenBank/DDBJ databases">
        <title>Complete genome sequence of Methylogaea oryzae strain JCM16910.</title>
        <authorList>
            <person name="Asakawa S."/>
        </authorList>
    </citation>
    <scope>NUCLEOTIDE SEQUENCE</scope>
    <source>
        <strain evidence="1">E10</strain>
    </source>
</reference>
<evidence type="ECO:0000313" key="1">
    <source>
        <dbReference type="EMBL" id="BBL70363.1"/>
    </source>
</evidence>
<accession>A0A8D5AGG7</accession>
<gene>
    <name evidence="1" type="ORF">MoryE10_09690</name>
</gene>
<dbReference type="KEGG" id="moz:MoryE10_09690"/>
<keyword evidence="2" id="KW-1185">Reference proteome</keyword>